<reference evidence="3" key="1">
    <citation type="journal article" date="2019" name="Int. J. Biol. Macromol.">
        <title>The complete mitochondrial genomes of five important medicinal Ganoderma species: Features, evolution, and phylogeny.</title>
        <authorList>
            <person name="Li Q."/>
            <person name="Xiang D."/>
            <person name="Wan Y."/>
            <person name="Wu Q."/>
            <person name="Wu X."/>
            <person name="Ma C."/>
            <person name="Song Y."/>
            <person name="Zhao G."/>
            <person name="Huang W."/>
        </authorList>
    </citation>
    <scope>NUCLEOTIDE SEQUENCE</scope>
    <source>
        <strain evidence="3">S8</strain>
    </source>
</reference>
<keyword evidence="3" id="KW-0378">Hydrolase</keyword>
<dbReference type="InterPro" id="IPR027434">
    <property type="entry name" value="Homing_endonucl"/>
</dbReference>
<dbReference type="Gene3D" id="3.10.28.10">
    <property type="entry name" value="Homing endonucleases"/>
    <property type="match status" value="2"/>
</dbReference>
<evidence type="ECO:0000313" key="3">
    <source>
        <dbReference type="EMBL" id="AWJ63787.1"/>
    </source>
</evidence>
<dbReference type="GO" id="GO:0004519">
    <property type="term" value="F:endonuclease activity"/>
    <property type="evidence" value="ECO:0007669"/>
    <property type="project" value="UniProtKB-KW"/>
</dbReference>
<protein>
    <submittedName>
        <fullName evidence="3">LAGLIDADG endonuclease</fullName>
    </submittedName>
</protein>
<comment type="function">
    <text evidence="1">Mitochondrial DNA endonuclease involved in intron homing.</text>
</comment>
<dbReference type="SUPFAM" id="SSF55608">
    <property type="entry name" value="Homing endonucleases"/>
    <property type="match status" value="1"/>
</dbReference>
<dbReference type="Pfam" id="PF03161">
    <property type="entry name" value="LAGLIDADG_2"/>
    <property type="match status" value="1"/>
</dbReference>
<name>A0A2S1WB17_9APHY</name>
<sequence>MNKPIIEMLVGNLLGDASIKKTVSGKAYITFEQSIKKSDYLNHLYELVKSSGIPLKKESPTVYSRDDDRFGTTNKSLYFRTEAVEELKPLADLFLDESGKKIIPRNISEYLTEKGLAHWIMDDGQRVKRGGVTLCTDSFNSEEVSILRDALKINFNFNTSIHNKTSSNGSVYERIYIKKESLDSIIPTLNTHMHDSMLYKINLDRVFRQDTEGFISDSDVITDIDMFDV</sequence>
<dbReference type="InterPro" id="IPR004860">
    <property type="entry name" value="LAGLIDADG_dom"/>
</dbReference>
<dbReference type="AlphaFoldDB" id="A0A2S1WB17"/>
<keyword evidence="3" id="KW-0255">Endonuclease</keyword>
<keyword evidence="3" id="KW-0540">Nuclease</keyword>
<geneLocation type="mitochondrion" evidence="3"/>
<evidence type="ECO:0000259" key="2">
    <source>
        <dbReference type="Pfam" id="PF03161"/>
    </source>
</evidence>
<accession>A0A2S1WB17</accession>
<feature type="domain" description="Homing endonuclease LAGLIDADG" evidence="2">
    <location>
        <begin position="6"/>
        <end position="183"/>
    </location>
</feature>
<gene>
    <name evidence="3" type="primary">orf229</name>
</gene>
<proteinExistence type="predicted"/>
<keyword evidence="3" id="KW-0496">Mitochondrion</keyword>
<organism evidence="3">
    <name type="scientific">Ganoderma sichuanense</name>
    <dbReference type="NCBI Taxonomy" id="1173713"/>
    <lineage>
        <taxon>Eukaryota</taxon>
        <taxon>Fungi</taxon>
        <taxon>Dikarya</taxon>
        <taxon>Basidiomycota</taxon>
        <taxon>Agaricomycotina</taxon>
        <taxon>Agaricomycetes</taxon>
        <taxon>Polyporales</taxon>
        <taxon>Polyporaceae</taxon>
        <taxon>Ganoderma</taxon>
    </lineage>
</organism>
<evidence type="ECO:0000256" key="1">
    <source>
        <dbReference type="ARBA" id="ARBA00002670"/>
    </source>
</evidence>
<dbReference type="EMBL" id="MH252531">
    <property type="protein sequence ID" value="AWJ63787.1"/>
    <property type="molecule type" value="Genomic_DNA"/>
</dbReference>